<keyword evidence="2" id="KW-0378">Hydrolase</keyword>
<dbReference type="PANTHER" id="PTHR10353:SF154">
    <property type="entry name" value="BETA-GLUCOSIDASE 9-RELATED"/>
    <property type="match status" value="1"/>
</dbReference>
<dbReference type="GO" id="GO:0009821">
    <property type="term" value="P:alkaloid biosynthetic process"/>
    <property type="evidence" value="ECO:0007669"/>
    <property type="project" value="UniProtKB-ARBA"/>
</dbReference>
<evidence type="ECO:0000313" key="7">
    <source>
        <dbReference type="RefSeq" id="XP_027065791.1"/>
    </source>
</evidence>
<dbReference type="OrthoDB" id="65569at2759"/>
<accession>A0A6P6SJ00</accession>
<dbReference type="GO" id="GO:0005975">
    <property type="term" value="P:carbohydrate metabolic process"/>
    <property type="evidence" value="ECO:0007669"/>
    <property type="project" value="InterPro"/>
</dbReference>
<evidence type="ECO:0000256" key="1">
    <source>
        <dbReference type="ARBA" id="ARBA00010838"/>
    </source>
</evidence>
<evidence type="ECO:0000313" key="6">
    <source>
        <dbReference type="Proteomes" id="UP001652660"/>
    </source>
</evidence>
<organism evidence="6 7">
    <name type="scientific">Coffea arabica</name>
    <name type="common">Arabian coffee</name>
    <dbReference type="NCBI Taxonomy" id="13443"/>
    <lineage>
        <taxon>Eukaryota</taxon>
        <taxon>Viridiplantae</taxon>
        <taxon>Streptophyta</taxon>
        <taxon>Embryophyta</taxon>
        <taxon>Tracheophyta</taxon>
        <taxon>Spermatophyta</taxon>
        <taxon>Magnoliopsida</taxon>
        <taxon>eudicotyledons</taxon>
        <taxon>Gunneridae</taxon>
        <taxon>Pentapetalae</taxon>
        <taxon>asterids</taxon>
        <taxon>lamiids</taxon>
        <taxon>Gentianales</taxon>
        <taxon>Rubiaceae</taxon>
        <taxon>Ixoroideae</taxon>
        <taxon>Gardenieae complex</taxon>
        <taxon>Bertiereae - Coffeeae clade</taxon>
        <taxon>Coffeeae</taxon>
        <taxon>Coffea</taxon>
    </lineage>
</organism>
<keyword evidence="3" id="KW-0326">Glycosidase</keyword>
<dbReference type="Pfam" id="PF00232">
    <property type="entry name" value="Glyco_hydro_1"/>
    <property type="match status" value="1"/>
</dbReference>
<dbReference type="SUPFAM" id="SSF51445">
    <property type="entry name" value="(Trans)glycosidases"/>
    <property type="match status" value="1"/>
</dbReference>
<dbReference type="InterPro" id="IPR033132">
    <property type="entry name" value="GH_1_N_CS"/>
</dbReference>
<gene>
    <name evidence="7" type="primary">LOC113691713</name>
</gene>
<dbReference type="GeneID" id="113691713"/>
<proteinExistence type="inferred from homology"/>
<dbReference type="GO" id="GO:0008422">
    <property type="term" value="F:beta-glucosidase activity"/>
    <property type="evidence" value="ECO:0007669"/>
    <property type="project" value="TreeGrafter"/>
</dbReference>
<reference evidence="6" key="1">
    <citation type="journal article" date="2025" name="Foods">
        <title>Unveiling the Microbial Signatures of Arabica Coffee Cherries: Insights into Ripeness Specific Diversity, Functional Traits, and Implications for Quality and Safety.</title>
        <authorList>
            <consortium name="RefSeq"/>
            <person name="Tenea G.N."/>
            <person name="Cifuentes V."/>
            <person name="Reyes P."/>
            <person name="Cevallos-Vallejos M."/>
        </authorList>
    </citation>
    <scope>NUCLEOTIDE SEQUENCE [LARGE SCALE GENOMIC DNA]</scope>
</reference>
<evidence type="ECO:0000256" key="4">
    <source>
        <dbReference type="RuleBase" id="RU003690"/>
    </source>
</evidence>
<evidence type="ECO:0000256" key="5">
    <source>
        <dbReference type="SAM" id="SignalP"/>
    </source>
</evidence>
<dbReference type="InterPro" id="IPR001360">
    <property type="entry name" value="Glyco_hydro_1"/>
</dbReference>
<dbReference type="Gene3D" id="3.20.20.80">
    <property type="entry name" value="Glycosidases"/>
    <property type="match status" value="1"/>
</dbReference>
<dbReference type="FunFam" id="3.20.20.80:FF:000020">
    <property type="entry name" value="Beta-glucosidase 12"/>
    <property type="match status" value="1"/>
</dbReference>
<dbReference type="InterPro" id="IPR017853">
    <property type="entry name" value="GH"/>
</dbReference>
<comment type="similarity">
    <text evidence="1 4">Belongs to the glycosyl hydrolase 1 family.</text>
</comment>
<dbReference type="AlphaFoldDB" id="A0A6P6SJ00"/>
<evidence type="ECO:0000256" key="3">
    <source>
        <dbReference type="ARBA" id="ARBA00023295"/>
    </source>
</evidence>
<feature type="signal peptide" evidence="5">
    <location>
        <begin position="1"/>
        <end position="20"/>
    </location>
</feature>
<dbReference type="PROSITE" id="PS00653">
    <property type="entry name" value="GLYCOSYL_HYDROL_F1_2"/>
    <property type="match status" value="1"/>
</dbReference>
<sequence length="514" mass="59213">MEFLTRLILLCLLFLAKVNATDYSSEPFSPIYQIGKFNRSSFPTGFLFGASSSAYQIEGAWNLDGKGPSIWDTFTHKFPEKIKDHNNGDVATDSYHLYKEDVRVLKEMSMDSYRFSISWSRILPRGRLSGGVNEKGIQYYNNLIDYLLMNGILPTATLFHWDLPQALEDEYSGFLSPLIVNDFHDFANLCFERFGDRVKQWITFNEPAYFSQFGYDMGIHAPCRCSSWMNNNCTGGDSSTEPYIVSHHQLLAHAAAVKLYKTKYQEYQKGKIGITHVALWTVPHSHSLDDRRASIRSLDFSLGWFMDPLVFGDYPSSMRTLVGDRLPQFTKEQSELVKGSYDFIGLNYYTSFYVVDTGVSINIRNKSSSIDSRSSISVERSGKLIGEHIGSNWIYYYPRGLWKMLLYVKKKYQNPIIYITENGVDDSNNSTMLLKALNDHFRIKYYHGHLSFLHKAIRDGVQVKGFYGWSVVDNFEWASGFTVRFGLNYVDFENGLKRIPKLSAKWFKGFLEKY</sequence>
<keyword evidence="5" id="KW-0732">Signal</keyword>
<dbReference type="PANTHER" id="PTHR10353">
    <property type="entry name" value="GLYCOSYL HYDROLASE"/>
    <property type="match status" value="1"/>
</dbReference>
<dbReference type="PRINTS" id="PR00131">
    <property type="entry name" value="GLHYDRLASE1"/>
</dbReference>
<keyword evidence="6" id="KW-1185">Reference proteome</keyword>
<reference evidence="7" key="2">
    <citation type="submission" date="2025-08" db="UniProtKB">
        <authorList>
            <consortium name="RefSeq"/>
        </authorList>
    </citation>
    <scope>IDENTIFICATION</scope>
    <source>
        <tissue evidence="7">Leaves</tissue>
    </source>
</reference>
<evidence type="ECO:0000256" key="2">
    <source>
        <dbReference type="ARBA" id="ARBA00022801"/>
    </source>
</evidence>
<dbReference type="Proteomes" id="UP001652660">
    <property type="component" value="Chromosome 1e"/>
</dbReference>
<dbReference type="RefSeq" id="XP_027065791.1">
    <property type="nucleotide sequence ID" value="XM_027209990.2"/>
</dbReference>
<protein>
    <submittedName>
        <fullName evidence="7">Beta-glucosidase 12-like</fullName>
    </submittedName>
</protein>
<feature type="chain" id="PRO_5028385123" evidence="5">
    <location>
        <begin position="21"/>
        <end position="514"/>
    </location>
</feature>
<name>A0A6P6SJ00_COFAR</name>